<sequence>MGYGQVIWNWLEGLLSSLFSEVLDQITGVFDDLHFSLIESLFENIVSGNSDLQEIFELLHGLIAFTQALGDFAGSLVYLGFAIVIIKMLKTVFSII</sequence>
<dbReference type="AlphaFoldDB" id="A0A9X9S542"/>
<evidence type="ECO:0000313" key="3">
    <source>
        <dbReference type="Proteomes" id="UP001163096"/>
    </source>
</evidence>
<reference evidence="2" key="1">
    <citation type="submission" date="2022-11" db="EMBL/GenBank/DDBJ databases">
        <title>Complete genome sequence of Methanogenium organophilum DSM 3596.</title>
        <authorList>
            <person name="Chen S.-C."/>
            <person name="Lai S.-J."/>
            <person name="You Y.-T."/>
        </authorList>
    </citation>
    <scope>NUCLEOTIDE SEQUENCE</scope>
    <source>
        <strain evidence="2">DSM 3596</strain>
    </source>
</reference>
<dbReference type="Proteomes" id="UP001163096">
    <property type="component" value="Chromosome"/>
</dbReference>
<keyword evidence="1" id="KW-0812">Transmembrane</keyword>
<dbReference type="KEGG" id="mou:OU421_05015"/>
<proteinExistence type="predicted"/>
<dbReference type="EMBL" id="CP113361">
    <property type="protein sequence ID" value="WAI02234.1"/>
    <property type="molecule type" value="Genomic_DNA"/>
</dbReference>
<gene>
    <name evidence="2" type="ORF">OU421_05015</name>
</gene>
<evidence type="ECO:0000313" key="2">
    <source>
        <dbReference type="EMBL" id="WAI02234.1"/>
    </source>
</evidence>
<keyword evidence="1" id="KW-0472">Membrane</keyword>
<name>A0A9X9S542_METOG</name>
<dbReference type="RefSeq" id="WP_268187512.1">
    <property type="nucleotide sequence ID" value="NZ_CP113361.1"/>
</dbReference>
<dbReference type="GeneID" id="76834439"/>
<accession>A0A9X9S542</accession>
<protein>
    <submittedName>
        <fullName evidence="2">Uncharacterized protein</fullName>
    </submittedName>
</protein>
<feature type="transmembrane region" description="Helical" evidence="1">
    <location>
        <begin position="62"/>
        <end position="86"/>
    </location>
</feature>
<keyword evidence="1" id="KW-1133">Transmembrane helix</keyword>
<keyword evidence="3" id="KW-1185">Reference proteome</keyword>
<organism evidence="2 3">
    <name type="scientific">Methanogenium organophilum</name>
    <dbReference type="NCBI Taxonomy" id="2199"/>
    <lineage>
        <taxon>Archaea</taxon>
        <taxon>Methanobacteriati</taxon>
        <taxon>Methanobacteriota</taxon>
        <taxon>Stenosarchaea group</taxon>
        <taxon>Methanomicrobia</taxon>
        <taxon>Methanomicrobiales</taxon>
        <taxon>Methanomicrobiaceae</taxon>
        <taxon>Methanogenium</taxon>
    </lineage>
</organism>
<evidence type="ECO:0000256" key="1">
    <source>
        <dbReference type="SAM" id="Phobius"/>
    </source>
</evidence>